<dbReference type="InterPro" id="IPR010982">
    <property type="entry name" value="Lambda_DNA-bd_dom_sf"/>
</dbReference>
<dbReference type="Pfam" id="PF00717">
    <property type="entry name" value="Peptidase_S24"/>
    <property type="match status" value="1"/>
</dbReference>
<dbReference type="Proteomes" id="UP001082703">
    <property type="component" value="Unassembled WGS sequence"/>
</dbReference>
<evidence type="ECO:0000259" key="1">
    <source>
        <dbReference type="PROSITE" id="PS50943"/>
    </source>
</evidence>
<dbReference type="Gene3D" id="1.10.260.40">
    <property type="entry name" value="lambda repressor-like DNA-binding domains"/>
    <property type="match status" value="1"/>
</dbReference>
<proteinExistence type="predicted"/>
<dbReference type="InterPro" id="IPR015927">
    <property type="entry name" value="Peptidase_S24_S26A/B/C"/>
</dbReference>
<evidence type="ECO:0000313" key="2">
    <source>
        <dbReference type="EMBL" id="MCY1715308.1"/>
    </source>
</evidence>
<dbReference type="Pfam" id="PF01381">
    <property type="entry name" value="HTH_3"/>
    <property type="match status" value="1"/>
</dbReference>
<dbReference type="RefSeq" id="WP_268059345.1">
    <property type="nucleotide sequence ID" value="NZ_JAPOHA010000022.1"/>
</dbReference>
<dbReference type="SMART" id="SM00530">
    <property type="entry name" value="HTH_XRE"/>
    <property type="match status" value="1"/>
</dbReference>
<organism evidence="2 3">
    <name type="scientific">Caproiciproducens galactitolivorans</name>
    <dbReference type="NCBI Taxonomy" id="642589"/>
    <lineage>
        <taxon>Bacteria</taxon>
        <taxon>Bacillati</taxon>
        <taxon>Bacillota</taxon>
        <taxon>Clostridia</taxon>
        <taxon>Eubacteriales</taxon>
        <taxon>Acutalibacteraceae</taxon>
        <taxon>Caproiciproducens</taxon>
    </lineage>
</organism>
<dbReference type="InterPro" id="IPR001387">
    <property type="entry name" value="Cro/C1-type_HTH"/>
</dbReference>
<gene>
    <name evidence="2" type="ORF">OUY18_13715</name>
</gene>
<dbReference type="PROSITE" id="PS50943">
    <property type="entry name" value="HTH_CROC1"/>
    <property type="match status" value="1"/>
</dbReference>
<dbReference type="CDD" id="cd06529">
    <property type="entry name" value="S24_LexA-like"/>
    <property type="match status" value="1"/>
</dbReference>
<accession>A0ABT4BWN2</accession>
<feature type="domain" description="HTH cro/C1-type" evidence="1">
    <location>
        <begin position="10"/>
        <end position="65"/>
    </location>
</feature>
<name>A0ABT4BWN2_9FIRM</name>
<dbReference type="InterPro" id="IPR039418">
    <property type="entry name" value="LexA-like"/>
</dbReference>
<dbReference type="SUPFAM" id="SSF47413">
    <property type="entry name" value="lambda repressor-like DNA-binding domains"/>
    <property type="match status" value="1"/>
</dbReference>
<dbReference type="Gene3D" id="2.10.109.10">
    <property type="entry name" value="Umud Fragment, subunit A"/>
    <property type="match status" value="1"/>
</dbReference>
<comment type="caution">
    <text evidence="2">The sequence shown here is derived from an EMBL/GenBank/DDBJ whole genome shotgun (WGS) entry which is preliminary data.</text>
</comment>
<sequence length="217" mass="23760">MDNFEIGKRLLDRRIELQLTLQDVAKMVGVASSTIQRYETGSVAKIKMPVLESIANALKVNPLWVCGKSSEKFLDSSPSNCTPLSSLPMVPIVGNIAAGRPILAQENIIGYLPTDIKNPDEYFYLHVDGDSMINAGIESGSDVLIRKQNCAENGQIVACLVNGDSATLKRFKQIGETVILMPENSDYEPIIVKCNDFETGYARILGVAVEVSIRKKL</sequence>
<dbReference type="PANTHER" id="PTHR33516">
    <property type="entry name" value="LEXA REPRESSOR"/>
    <property type="match status" value="1"/>
</dbReference>
<protein>
    <submittedName>
        <fullName evidence="2">LexA family transcriptional regulator</fullName>
    </submittedName>
</protein>
<evidence type="ECO:0000313" key="3">
    <source>
        <dbReference type="Proteomes" id="UP001082703"/>
    </source>
</evidence>
<dbReference type="PANTHER" id="PTHR33516:SF2">
    <property type="entry name" value="LEXA REPRESSOR-RELATED"/>
    <property type="match status" value="1"/>
</dbReference>
<dbReference type="InterPro" id="IPR036286">
    <property type="entry name" value="LexA/Signal_pep-like_sf"/>
</dbReference>
<dbReference type="EMBL" id="JAPOHA010000022">
    <property type="protein sequence ID" value="MCY1715308.1"/>
    <property type="molecule type" value="Genomic_DNA"/>
</dbReference>
<reference evidence="2 3" key="1">
    <citation type="submission" date="2022-11" db="EMBL/GenBank/DDBJ databases">
        <authorList>
            <person name="Caiyu Z."/>
        </authorList>
    </citation>
    <scope>NUCLEOTIDE SEQUENCE [LARGE SCALE GENOMIC DNA]</scope>
    <source>
        <strain evidence="2 3">YR-4</strain>
    </source>
</reference>
<dbReference type="SUPFAM" id="SSF51306">
    <property type="entry name" value="LexA/Signal peptidase"/>
    <property type="match status" value="1"/>
</dbReference>
<dbReference type="CDD" id="cd00093">
    <property type="entry name" value="HTH_XRE"/>
    <property type="match status" value="1"/>
</dbReference>
<keyword evidence="3" id="KW-1185">Reference proteome</keyword>
<dbReference type="InterPro" id="IPR050077">
    <property type="entry name" value="LexA_repressor"/>
</dbReference>